<protein>
    <recommendedName>
        <fullName evidence="12">SBP-type domain-containing protein</fullName>
    </recommendedName>
</protein>
<evidence type="ECO:0000256" key="1">
    <source>
        <dbReference type="ARBA" id="ARBA00004123"/>
    </source>
</evidence>
<comment type="function">
    <text evidence="9">Probable transcriptional factor. Binds to the promoter of the SQUAMOSA gene.</text>
</comment>
<dbReference type="FunFam" id="4.10.1100.10:FF:000001">
    <property type="entry name" value="Squamosa promoter-binding-like protein 14"/>
    <property type="match status" value="1"/>
</dbReference>
<evidence type="ECO:0000256" key="2">
    <source>
        <dbReference type="ARBA" id="ARBA00022723"/>
    </source>
</evidence>
<comment type="subcellular location">
    <subcellularLocation>
        <location evidence="1">Nucleus</location>
    </subcellularLocation>
</comment>
<feature type="region of interest" description="Disordered" evidence="11">
    <location>
        <begin position="290"/>
        <end position="318"/>
    </location>
</feature>
<dbReference type="Pfam" id="PF03110">
    <property type="entry name" value="SBP"/>
    <property type="match status" value="1"/>
</dbReference>
<keyword evidence="4" id="KW-0862">Zinc</keyword>
<feature type="compositionally biased region" description="Low complexity" evidence="11">
    <location>
        <begin position="423"/>
        <end position="444"/>
    </location>
</feature>
<keyword evidence="2" id="KW-0479">Metal-binding</keyword>
<feature type="region of interest" description="Disordered" evidence="11">
    <location>
        <begin position="412"/>
        <end position="444"/>
    </location>
</feature>
<dbReference type="InterPro" id="IPR036893">
    <property type="entry name" value="SBP_sf"/>
</dbReference>
<evidence type="ECO:0000256" key="6">
    <source>
        <dbReference type="ARBA" id="ARBA00023125"/>
    </source>
</evidence>
<gene>
    <name evidence="13" type="ORF">MTR67_024696</name>
</gene>
<keyword evidence="5" id="KW-0805">Transcription regulation</keyword>
<dbReference type="GO" id="GO:0008270">
    <property type="term" value="F:zinc ion binding"/>
    <property type="evidence" value="ECO:0007669"/>
    <property type="project" value="UniProtKB-KW"/>
</dbReference>
<feature type="compositionally biased region" description="Basic residues" evidence="11">
    <location>
        <begin position="214"/>
        <end position="224"/>
    </location>
</feature>
<feature type="region of interest" description="Disordered" evidence="11">
    <location>
        <begin position="214"/>
        <end position="234"/>
    </location>
</feature>
<evidence type="ECO:0000256" key="7">
    <source>
        <dbReference type="ARBA" id="ARBA00023163"/>
    </source>
</evidence>
<feature type="region of interest" description="Disordered" evidence="11">
    <location>
        <begin position="330"/>
        <end position="354"/>
    </location>
</feature>
<evidence type="ECO:0000313" key="13">
    <source>
        <dbReference type="EMBL" id="WMV31311.1"/>
    </source>
</evidence>
<feature type="domain" description="SBP-type" evidence="12">
    <location>
        <begin position="147"/>
        <end position="224"/>
    </location>
</feature>
<dbReference type="InterPro" id="IPR044817">
    <property type="entry name" value="SBP-like"/>
</dbReference>
<dbReference type="Proteomes" id="UP001234989">
    <property type="component" value="Chromosome 5"/>
</dbReference>
<dbReference type="SUPFAM" id="SSF48403">
    <property type="entry name" value="Ankyrin repeat"/>
    <property type="match status" value="1"/>
</dbReference>
<dbReference type="PROSITE" id="PS51141">
    <property type="entry name" value="ZF_SBP"/>
    <property type="match status" value="1"/>
</dbReference>
<keyword evidence="3 10" id="KW-0863">Zinc-finger</keyword>
<dbReference type="PANTHER" id="PTHR31251:SF86">
    <property type="entry name" value="SQUAMOSA PROMOTER-BINDING-LIKE PROTEIN 1"/>
    <property type="match status" value="1"/>
</dbReference>
<dbReference type="InterPro" id="IPR004333">
    <property type="entry name" value="SBP_dom"/>
</dbReference>
<sequence>MEARNFHGPVVSNMEVGGKKSREWDSNDWVWDGDRFTAEPLNSLPSDCRSKQLFPIGSEIPETATGIFNGFSSGAGELTLGNDERRKELEKRRRTIVIDGDDEQNGEAGSLNLKLGEQLYPVMEGEVEKWEGKNGKKTKISGVSSNRAVCQVQDCRADLSCAKDYHRRHKVCEVHSKAAKALVGNVMQRFCQQCSRFHVLEEFDEGKRSCRRRLAGHNKRRRKTHPENVANGASVTDEGGSHYLLISLLRILANVQFNSSEQTKDQDLLSHLLRNLASLAGAANERNTSSLLPAPLDLQNTGTSMEAPKEDSLRPNGNCLTIPASEVTEKRMDTGTSDAERGISQNPRASQPETMCCRKESLPINANAPVTTSAPLKLNIDLNNIYDDSQGGIQKLQNFGVFANPGAGSSGRPLWISHDPHKSNSTRTSWNSGSTSSLSPSSSSGEAQRSALALLLQNWLPVINPNQDSALPQNMSRTDRIVFKLFGKDPGEIPTGLRKQVLDWLSHSPTDIESYIRPGCIILTIYLRMDKPIWEELYCDLNSSLKKLLNASAGSFWRTGWVYSRVKDRVAFLFNGQVVLDTPLPSHRNCGISIIKPIAVCASERVQFLVKGFNLSRPTTRLLCAMEGKYLVQGNCIDMVVGADSCMDHNEIQSLSFPCTVPNATGRGFIEVEDHGLSSNFFPFIVAEKEVCSEIRTLESIIEDAKIADGFLRGTEEFQARDQALDFLHELGWLLHRSHLKFRVGSGASLNLFPFQRFHRLIDFSIDHDWCAVVKKLLDVFFNGVVDVGIQSSLDVPLQEVGILHRAVRRKCRSMVDVLLKYRNHGAFDKSGLQKQEDDRGYLFRPDAVGPGGLTPLHVLASLAGYENILDALIDDPGQAITSLPMARGEATLHRLLTLWRGDLPKATKGDAMATKGERNELGRCLKELMNDNCFLQVGIEAWKSARDSTGLTPNDYACLRGHYSYVHMVQKKINQKPGDGHVVLDIPVSLLDSNLKQKLSDGHRSVKVTSFQTEKSLGKPIHRQCKQCKQKLSYGNSGTSLVYKPAMLSMVAIAAICVCVALLFKSSPEVLYSFRPFRWELLKYGSI</sequence>
<evidence type="ECO:0000256" key="10">
    <source>
        <dbReference type="PROSITE-ProRule" id="PRU00470"/>
    </source>
</evidence>
<dbReference type="AlphaFoldDB" id="A0AAF0TSX8"/>
<dbReference type="PANTHER" id="PTHR31251">
    <property type="entry name" value="SQUAMOSA PROMOTER-BINDING-LIKE PROTEIN 4"/>
    <property type="match status" value="1"/>
</dbReference>
<organism evidence="13 14">
    <name type="scientific">Solanum verrucosum</name>
    <dbReference type="NCBI Taxonomy" id="315347"/>
    <lineage>
        <taxon>Eukaryota</taxon>
        <taxon>Viridiplantae</taxon>
        <taxon>Streptophyta</taxon>
        <taxon>Embryophyta</taxon>
        <taxon>Tracheophyta</taxon>
        <taxon>Spermatophyta</taxon>
        <taxon>Magnoliopsida</taxon>
        <taxon>eudicotyledons</taxon>
        <taxon>Gunneridae</taxon>
        <taxon>Pentapetalae</taxon>
        <taxon>asterids</taxon>
        <taxon>lamiids</taxon>
        <taxon>Solanales</taxon>
        <taxon>Solanaceae</taxon>
        <taxon>Solanoideae</taxon>
        <taxon>Solaneae</taxon>
        <taxon>Solanum</taxon>
    </lineage>
</organism>
<evidence type="ECO:0000256" key="9">
    <source>
        <dbReference type="ARBA" id="ARBA00056472"/>
    </source>
</evidence>
<evidence type="ECO:0000256" key="5">
    <source>
        <dbReference type="ARBA" id="ARBA00023015"/>
    </source>
</evidence>
<feature type="compositionally biased region" description="Polar residues" evidence="11">
    <location>
        <begin position="343"/>
        <end position="353"/>
    </location>
</feature>
<dbReference type="Pfam" id="PF26102">
    <property type="entry name" value="Ig_SPL7"/>
    <property type="match status" value="1"/>
</dbReference>
<evidence type="ECO:0000256" key="4">
    <source>
        <dbReference type="ARBA" id="ARBA00022833"/>
    </source>
</evidence>
<evidence type="ECO:0000256" key="11">
    <source>
        <dbReference type="SAM" id="MobiDB-lite"/>
    </source>
</evidence>
<dbReference type="EMBL" id="CP133616">
    <property type="protein sequence ID" value="WMV31311.1"/>
    <property type="molecule type" value="Genomic_DNA"/>
</dbReference>
<dbReference type="Gene3D" id="1.25.40.20">
    <property type="entry name" value="Ankyrin repeat-containing domain"/>
    <property type="match status" value="1"/>
</dbReference>
<name>A0AAF0TSX8_SOLVR</name>
<evidence type="ECO:0000313" key="14">
    <source>
        <dbReference type="Proteomes" id="UP001234989"/>
    </source>
</evidence>
<dbReference type="GO" id="GO:0005634">
    <property type="term" value="C:nucleus"/>
    <property type="evidence" value="ECO:0007669"/>
    <property type="project" value="UniProtKB-SubCell"/>
</dbReference>
<dbReference type="InterPro" id="IPR036770">
    <property type="entry name" value="Ankyrin_rpt-contain_sf"/>
</dbReference>
<accession>A0AAF0TSX8</accession>
<dbReference type="SUPFAM" id="SSF103612">
    <property type="entry name" value="SBT domain"/>
    <property type="match status" value="1"/>
</dbReference>
<keyword evidence="7" id="KW-0804">Transcription</keyword>
<dbReference type="GO" id="GO:0003677">
    <property type="term" value="F:DNA binding"/>
    <property type="evidence" value="ECO:0007669"/>
    <property type="project" value="UniProtKB-KW"/>
</dbReference>
<keyword evidence="14" id="KW-1185">Reference proteome</keyword>
<proteinExistence type="predicted"/>
<evidence type="ECO:0000256" key="3">
    <source>
        <dbReference type="ARBA" id="ARBA00022771"/>
    </source>
</evidence>
<evidence type="ECO:0000259" key="12">
    <source>
        <dbReference type="PROSITE" id="PS51141"/>
    </source>
</evidence>
<feature type="compositionally biased region" description="Basic and acidic residues" evidence="11">
    <location>
        <begin position="330"/>
        <end position="341"/>
    </location>
</feature>
<reference evidence="13" key="1">
    <citation type="submission" date="2023-08" db="EMBL/GenBank/DDBJ databases">
        <title>A de novo genome assembly of Solanum verrucosum Schlechtendal, a Mexican diploid species geographically isolated from the other diploid A-genome species in potato relatives.</title>
        <authorList>
            <person name="Hosaka K."/>
        </authorList>
    </citation>
    <scope>NUCLEOTIDE SEQUENCE</scope>
    <source>
        <tissue evidence="13">Young leaves</tissue>
    </source>
</reference>
<dbReference type="Gene3D" id="4.10.1100.10">
    <property type="entry name" value="Transcription factor, SBP-box domain"/>
    <property type="match status" value="1"/>
</dbReference>
<keyword evidence="8" id="KW-0539">Nucleus</keyword>
<evidence type="ECO:0000256" key="8">
    <source>
        <dbReference type="ARBA" id="ARBA00023242"/>
    </source>
</evidence>
<keyword evidence="6" id="KW-0238">DNA-binding</keyword>